<proteinExistence type="inferred from homology"/>
<evidence type="ECO:0000256" key="2">
    <source>
        <dbReference type="ARBA" id="ARBA00006760"/>
    </source>
</evidence>
<gene>
    <name evidence="7" type="ORF">H920_17156</name>
</gene>
<keyword evidence="3 6" id="KW-0812">Transmembrane</keyword>
<dbReference type="InterPro" id="IPR029379">
    <property type="entry name" value="FAM163"/>
</dbReference>
<protein>
    <submittedName>
        <fullName evidence="7">Protein FAM163B</fullName>
    </submittedName>
</protein>
<dbReference type="Pfam" id="PF15069">
    <property type="entry name" value="FAM163"/>
    <property type="match status" value="1"/>
</dbReference>
<dbReference type="InterPro" id="IPR040280">
    <property type="entry name" value="FAM163B"/>
</dbReference>
<keyword evidence="4 6" id="KW-1133">Transmembrane helix</keyword>
<evidence type="ECO:0000313" key="7">
    <source>
        <dbReference type="EMBL" id="KFO21515.1"/>
    </source>
</evidence>
<dbReference type="STRING" id="885580.ENSFDAP00000000557"/>
<evidence type="ECO:0000256" key="6">
    <source>
        <dbReference type="SAM" id="Phobius"/>
    </source>
</evidence>
<dbReference type="EMBL" id="KN124375">
    <property type="protein sequence ID" value="KFO21515.1"/>
    <property type="molecule type" value="Genomic_DNA"/>
</dbReference>
<dbReference type="GO" id="GO:0016020">
    <property type="term" value="C:membrane"/>
    <property type="evidence" value="ECO:0007669"/>
    <property type="project" value="UniProtKB-SubCell"/>
</dbReference>
<reference evidence="7 8" key="1">
    <citation type="submission" date="2013-11" db="EMBL/GenBank/DDBJ databases">
        <title>The Damaraland mole rat (Fukomys damarensis) genome and evolution of African mole rats.</title>
        <authorList>
            <person name="Gladyshev V.N."/>
            <person name="Fang X."/>
        </authorList>
    </citation>
    <scope>NUCLEOTIDE SEQUENCE [LARGE SCALE GENOMIC DNA]</scope>
    <source>
        <tissue evidence="7">Liver</tissue>
    </source>
</reference>
<dbReference type="Proteomes" id="UP000028990">
    <property type="component" value="Unassembled WGS sequence"/>
</dbReference>
<evidence type="ECO:0000256" key="3">
    <source>
        <dbReference type="ARBA" id="ARBA00022692"/>
    </source>
</evidence>
<name>A0A091CUZ7_FUKDA</name>
<dbReference type="AlphaFoldDB" id="A0A091CUZ7"/>
<feature type="transmembrane region" description="Helical" evidence="6">
    <location>
        <begin position="55"/>
        <end position="77"/>
    </location>
</feature>
<dbReference type="PANTHER" id="PTHR31396:SF2">
    <property type="entry name" value="PROTEIN FAM163B"/>
    <property type="match status" value="1"/>
</dbReference>
<dbReference type="PANTHER" id="PTHR31396">
    <property type="entry name" value="PROTEIN FAM163B MEMBER"/>
    <property type="match status" value="1"/>
</dbReference>
<sequence>MAEPIMGTSAPQLQAQWTTATPVLALSSRRATAALESPNLQGCRWRGGRMTAGTVVITGGILATVILLCIIAVLCYCRLQYYCCKKEESEEDEEEPDFAVHAHLPPLHSNRSLVLTNGPALHPAASTAFGQKSPQARALCRSCSHYEPPTFFLQEPDDAADEDVRNGGGRVAYRSISQEDVELPPQGFGGLQPLNPSRLSAMREAFSRSRSVSTDV</sequence>
<comment type="subcellular location">
    <subcellularLocation>
        <location evidence="1">Membrane</location>
        <topology evidence="1">Single-pass membrane protein</topology>
    </subcellularLocation>
</comment>
<comment type="similarity">
    <text evidence="2">Belongs to the FAM163 family.</text>
</comment>
<evidence type="ECO:0000256" key="4">
    <source>
        <dbReference type="ARBA" id="ARBA00022989"/>
    </source>
</evidence>
<evidence type="ECO:0000313" key="8">
    <source>
        <dbReference type="Proteomes" id="UP000028990"/>
    </source>
</evidence>
<evidence type="ECO:0000256" key="1">
    <source>
        <dbReference type="ARBA" id="ARBA00004167"/>
    </source>
</evidence>
<dbReference type="eggNOG" id="ENOG502RY59">
    <property type="taxonomic scope" value="Eukaryota"/>
</dbReference>
<accession>A0A091CUZ7</accession>
<organism evidence="7 8">
    <name type="scientific">Fukomys damarensis</name>
    <name type="common">Damaraland mole rat</name>
    <name type="synonym">Cryptomys damarensis</name>
    <dbReference type="NCBI Taxonomy" id="885580"/>
    <lineage>
        <taxon>Eukaryota</taxon>
        <taxon>Metazoa</taxon>
        <taxon>Chordata</taxon>
        <taxon>Craniata</taxon>
        <taxon>Vertebrata</taxon>
        <taxon>Euteleostomi</taxon>
        <taxon>Mammalia</taxon>
        <taxon>Eutheria</taxon>
        <taxon>Euarchontoglires</taxon>
        <taxon>Glires</taxon>
        <taxon>Rodentia</taxon>
        <taxon>Hystricomorpha</taxon>
        <taxon>Bathyergidae</taxon>
        <taxon>Fukomys</taxon>
    </lineage>
</organism>
<keyword evidence="5 6" id="KW-0472">Membrane</keyword>
<keyword evidence="8" id="KW-1185">Reference proteome</keyword>
<evidence type="ECO:0000256" key="5">
    <source>
        <dbReference type="ARBA" id="ARBA00023136"/>
    </source>
</evidence>